<dbReference type="OrthoDB" id="9804559at2"/>
<feature type="domain" description="Flagellar basal-body/hook protein C-terminal" evidence="6">
    <location>
        <begin position="202"/>
        <end position="244"/>
    </location>
</feature>
<evidence type="ECO:0000313" key="9">
    <source>
        <dbReference type="Proteomes" id="UP000316213"/>
    </source>
</evidence>
<name>A0A5C5ZYA9_9BACT</name>
<keyword evidence="8" id="KW-0969">Cilium</keyword>
<keyword evidence="3 4" id="KW-0975">Bacterial flagellum</keyword>
<evidence type="ECO:0000256" key="1">
    <source>
        <dbReference type="ARBA" id="ARBA00004117"/>
    </source>
</evidence>
<dbReference type="InterPro" id="IPR053967">
    <property type="entry name" value="LlgE_F_G-like_D1"/>
</dbReference>
<evidence type="ECO:0000256" key="2">
    <source>
        <dbReference type="ARBA" id="ARBA00009677"/>
    </source>
</evidence>
<dbReference type="Pfam" id="PF06429">
    <property type="entry name" value="Flg_bbr_C"/>
    <property type="match status" value="1"/>
</dbReference>
<organism evidence="8 9">
    <name type="scientific">Neorhodopirellula pilleata</name>
    <dbReference type="NCBI Taxonomy" id="2714738"/>
    <lineage>
        <taxon>Bacteria</taxon>
        <taxon>Pseudomonadati</taxon>
        <taxon>Planctomycetota</taxon>
        <taxon>Planctomycetia</taxon>
        <taxon>Pirellulales</taxon>
        <taxon>Pirellulaceae</taxon>
        <taxon>Neorhodopirellula</taxon>
    </lineage>
</organism>
<keyword evidence="8" id="KW-0966">Cell projection</keyword>
<protein>
    <submittedName>
        <fullName evidence="8">Flagellar hook protein FlgE</fullName>
    </submittedName>
</protein>
<dbReference type="GO" id="GO:0009425">
    <property type="term" value="C:bacterial-type flagellum basal body"/>
    <property type="evidence" value="ECO:0007669"/>
    <property type="project" value="UniProtKB-SubCell"/>
</dbReference>
<feature type="domain" description="Flagellar hook protein FlgE/F/G-like D1" evidence="7">
    <location>
        <begin position="98"/>
        <end position="157"/>
    </location>
</feature>
<feature type="domain" description="Flagellar basal body rod protein N-terminal" evidence="5">
    <location>
        <begin position="10"/>
        <end position="35"/>
    </location>
</feature>
<reference evidence="8 9" key="1">
    <citation type="submission" date="2019-02" db="EMBL/GenBank/DDBJ databases">
        <title>Deep-cultivation of Planctomycetes and their phenomic and genomic characterization uncovers novel biology.</title>
        <authorList>
            <person name="Wiegand S."/>
            <person name="Jogler M."/>
            <person name="Boedeker C."/>
            <person name="Pinto D."/>
            <person name="Vollmers J."/>
            <person name="Rivas-Marin E."/>
            <person name="Kohn T."/>
            <person name="Peeters S.H."/>
            <person name="Heuer A."/>
            <person name="Rast P."/>
            <person name="Oberbeckmann S."/>
            <person name="Bunk B."/>
            <person name="Jeske O."/>
            <person name="Meyerdierks A."/>
            <person name="Storesund J.E."/>
            <person name="Kallscheuer N."/>
            <person name="Luecker S."/>
            <person name="Lage O.M."/>
            <person name="Pohl T."/>
            <person name="Merkel B.J."/>
            <person name="Hornburger P."/>
            <person name="Mueller R.-W."/>
            <person name="Bruemmer F."/>
            <person name="Labrenz M."/>
            <person name="Spormann A.M."/>
            <person name="Op Den Camp H."/>
            <person name="Overmann J."/>
            <person name="Amann R."/>
            <person name="Jetten M.S.M."/>
            <person name="Mascher T."/>
            <person name="Medema M.H."/>
            <person name="Devos D.P."/>
            <person name="Kaster A.-K."/>
            <person name="Ovreas L."/>
            <person name="Rohde M."/>
            <person name="Galperin M.Y."/>
            <person name="Jogler C."/>
        </authorList>
    </citation>
    <scope>NUCLEOTIDE SEQUENCE [LARGE SCALE GENOMIC DNA]</scope>
    <source>
        <strain evidence="8 9">Pla100</strain>
    </source>
</reference>
<dbReference type="InterPro" id="IPR037925">
    <property type="entry name" value="FlgE/F/G-like"/>
</dbReference>
<dbReference type="InterPro" id="IPR010930">
    <property type="entry name" value="Flg_bb/hook_C_dom"/>
</dbReference>
<dbReference type="GO" id="GO:0071978">
    <property type="term" value="P:bacterial-type flagellum-dependent swarming motility"/>
    <property type="evidence" value="ECO:0007669"/>
    <property type="project" value="TreeGrafter"/>
</dbReference>
<sequence length="250" mass="26547">MPYGVYLSAAGAQAQSHRLQQVSNNLANVETPGFKPNATILQARFAEMIEQGHVSPGLGGIDDVGGGVTIQPERTEFKVGAVRTTGGETDFAIHDRESFFVLQRGDQQLLSRAGDFVFDSAGRLVNSGGDLVLANDGAPIQIDPRKPFQVGAEGRISQAGVTRELMLARPKSLGDLANVGGNLFRPLAEFDLAPQGQRNVVAGSLEQSAVSPTGTMMELIETTRAYEANVQMIKNQDSVLGSLIGRVLKG</sequence>
<dbReference type="Pfam" id="PF22692">
    <property type="entry name" value="LlgE_F_G_D1"/>
    <property type="match status" value="1"/>
</dbReference>
<keyword evidence="8" id="KW-0282">Flagellum</keyword>
<dbReference type="PANTHER" id="PTHR30435">
    <property type="entry name" value="FLAGELLAR PROTEIN"/>
    <property type="match status" value="1"/>
</dbReference>
<dbReference type="AlphaFoldDB" id="A0A5C5ZYA9"/>
<gene>
    <name evidence="8" type="primary">flgE_2</name>
    <name evidence="8" type="ORF">Pla100_49570</name>
</gene>
<comment type="caution">
    <text evidence="8">The sequence shown here is derived from an EMBL/GenBank/DDBJ whole genome shotgun (WGS) entry which is preliminary data.</text>
</comment>
<comment type="subcellular location">
    <subcellularLocation>
        <location evidence="1 4">Bacterial flagellum basal body</location>
    </subcellularLocation>
</comment>
<proteinExistence type="inferred from homology"/>
<evidence type="ECO:0000259" key="7">
    <source>
        <dbReference type="Pfam" id="PF22692"/>
    </source>
</evidence>
<dbReference type="InterPro" id="IPR001444">
    <property type="entry name" value="Flag_bb_rod_N"/>
</dbReference>
<dbReference type="Proteomes" id="UP000316213">
    <property type="component" value="Unassembled WGS sequence"/>
</dbReference>
<evidence type="ECO:0000259" key="5">
    <source>
        <dbReference type="Pfam" id="PF00460"/>
    </source>
</evidence>
<evidence type="ECO:0000256" key="3">
    <source>
        <dbReference type="ARBA" id="ARBA00023143"/>
    </source>
</evidence>
<dbReference type="PANTHER" id="PTHR30435:SF19">
    <property type="entry name" value="FLAGELLAR BASAL-BODY ROD PROTEIN FLGG"/>
    <property type="match status" value="1"/>
</dbReference>
<dbReference type="Pfam" id="PF00460">
    <property type="entry name" value="Flg_bb_rod"/>
    <property type="match status" value="1"/>
</dbReference>
<comment type="similarity">
    <text evidence="2 4">Belongs to the flagella basal body rod proteins family.</text>
</comment>
<evidence type="ECO:0000256" key="4">
    <source>
        <dbReference type="RuleBase" id="RU362116"/>
    </source>
</evidence>
<dbReference type="NCBIfam" id="TIGR03506">
    <property type="entry name" value="FlgEFG_subfam"/>
    <property type="match status" value="1"/>
</dbReference>
<dbReference type="EMBL" id="SJPM01000013">
    <property type="protein sequence ID" value="TWT91917.1"/>
    <property type="molecule type" value="Genomic_DNA"/>
</dbReference>
<dbReference type="RefSeq" id="WP_146580885.1">
    <property type="nucleotide sequence ID" value="NZ_SJPM01000013.1"/>
</dbReference>
<keyword evidence="9" id="KW-1185">Reference proteome</keyword>
<accession>A0A5C5ZYA9</accession>
<dbReference type="InterPro" id="IPR020013">
    <property type="entry name" value="Flagellar_FlgE/F/G"/>
</dbReference>
<evidence type="ECO:0000313" key="8">
    <source>
        <dbReference type="EMBL" id="TWT91917.1"/>
    </source>
</evidence>
<evidence type="ECO:0000259" key="6">
    <source>
        <dbReference type="Pfam" id="PF06429"/>
    </source>
</evidence>
<dbReference type="SUPFAM" id="SSF117143">
    <property type="entry name" value="Flagellar hook protein flgE"/>
    <property type="match status" value="1"/>
</dbReference>